<dbReference type="InterPro" id="IPR011057">
    <property type="entry name" value="Mss4-like_sf"/>
</dbReference>
<evidence type="ECO:0000256" key="4">
    <source>
        <dbReference type="ARBA" id="ARBA00023239"/>
    </source>
</evidence>
<dbReference type="Proteomes" id="UP000054563">
    <property type="component" value="Unassembled WGS sequence"/>
</dbReference>
<accession>A0A0J8UC19</accession>
<reference evidence="8" key="1">
    <citation type="journal article" date="2010" name="Genome Res.">
        <title>Population genomic sequencing of Coccidioides fungi reveals recent hybridization and transposon control.</title>
        <authorList>
            <person name="Neafsey D.E."/>
            <person name="Barker B.M."/>
            <person name="Sharpton T.J."/>
            <person name="Stajich J.E."/>
            <person name="Park D.J."/>
            <person name="Whiston E."/>
            <person name="Hung C.-Y."/>
            <person name="McMahan C."/>
            <person name="White J."/>
            <person name="Sykes S."/>
            <person name="Heiman D."/>
            <person name="Young S."/>
            <person name="Zeng Q."/>
            <person name="Abouelleil A."/>
            <person name="Aftuck L."/>
            <person name="Bessette D."/>
            <person name="Brown A."/>
            <person name="FitzGerald M."/>
            <person name="Lui A."/>
            <person name="Macdonald J.P."/>
            <person name="Priest M."/>
            <person name="Orbach M.J."/>
            <person name="Galgiani J.N."/>
            <person name="Kirkland T.N."/>
            <person name="Cole G.T."/>
            <person name="Birren B.W."/>
            <person name="Henn M.R."/>
            <person name="Taylor J.W."/>
            <person name="Rounsley S.D."/>
        </authorList>
    </citation>
    <scope>NUCLEOTIDE SEQUENCE [LARGE SCALE GENOMIC DNA]</scope>
    <source>
        <strain evidence="8">H538.4</strain>
    </source>
</reference>
<keyword evidence="2" id="KW-0479">Metal-binding</keyword>
<evidence type="ECO:0000256" key="2">
    <source>
        <dbReference type="ARBA" id="ARBA00022723"/>
    </source>
</evidence>
<feature type="compositionally biased region" description="Basic and acidic residues" evidence="5">
    <location>
        <begin position="214"/>
        <end position="235"/>
    </location>
</feature>
<keyword evidence="4" id="KW-0456">Lyase</keyword>
<dbReference type="PANTHER" id="PTHR33337">
    <property type="entry name" value="GFA DOMAIN-CONTAINING PROTEIN"/>
    <property type="match status" value="1"/>
</dbReference>
<dbReference type="GO" id="GO:0016846">
    <property type="term" value="F:carbon-sulfur lyase activity"/>
    <property type="evidence" value="ECO:0007669"/>
    <property type="project" value="InterPro"/>
</dbReference>
<dbReference type="Gene3D" id="3.90.1590.10">
    <property type="entry name" value="glutathione-dependent formaldehyde- activating enzyme (gfa)"/>
    <property type="match status" value="1"/>
</dbReference>
<sequence length="235" mass="26327">MDTKAITLRNHLPSSQAQQCNSAIRIPRIKNPKFRFRIFWGRLCLVQKLQPGTDPSKKEDVVFSEIDKFPADSPMKIPRTQSPIVFKGGCACSKVRYTSTVFPEWIGHCLCTTCRKCAGAPYQTFAGFPRSAITWTTEPPKYFRASDFAKRGFCDQCGSSLTFEVDSTPDKISLSPGSFDDWDVQGGKDAFVKPEGYIFAAEKAVWYELPNDGLPRHEKLPPAEAEKDKEAAESK</sequence>
<gene>
    <name evidence="7" type="ORF">CIHG_02512</name>
</gene>
<evidence type="ECO:0000313" key="7">
    <source>
        <dbReference type="EMBL" id="KMU84728.1"/>
    </source>
</evidence>
<feature type="region of interest" description="Disordered" evidence="5">
    <location>
        <begin position="212"/>
        <end position="235"/>
    </location>
</feature>
<organism evidence="7 8">
    <name type="scientific">Coccidioides immitis H538.4</name>
    <dbReference type="NCBI Taxonomy" id="396776"/>
    <lineage>
        <taxon>Eukaryota</taxon>
        <taxon>Fungi</taxon>
        <taxon>Dikarya</taxon>
        <taxon>Ascomycota</taxon>
        <taxon>Pezizomycotina</taxon>
        <taxon>Eurotiomycetes</taxon>
        <taxon>Eurotiomycetidae</taxon>
        <taxon>Onygenales</taxon>
        <taxon>Onygenaceae</taxon>
        <taxon>Coccidioides</taxon>
    </lineage>
</organism>
<comment type="similarity">
    <text evidence="1">Belongs to the Gfa family.</text>
</comment>
<proteinExistence type="inferred from homology"/>
<evidence type="ECO:0000256" key="1">
    <source>
        <dbReference type="ARBA" id="ARBA00005495"/>
    </source>
</evidence>
<evidence type="ECO:0000256" key="3">
    <source>
        <dbReference type="ARBA" id="ARBA00022833"/>
    </source>
</evidence>
<dbReference type="PROSITE" id="PS51891">
    <property type="entry name" value="CENP_V_GFA"/>
    <property type="match status" value="1"/>
</dbReference>
<dbReference type="SUPFAM" id="SSF51316">
    <property type="entry name" value="Mss4-like"/>
    <property type="match status" value="1"/>
</dbReference>
<dbReference type="PANTHER" id="PTHR33337:SF40">
    <property type="entry name" value="CENP-V_GFA DOMAIN-CONTAINING PROTEIN-RELATED"/>
    <property type="match status" value="1"/>
</dbReference>
<protein>
    <submittedName>
        <fullName evidence="7">DUF636 domain-containing protein</fullName>
    </submittedName>
</protein>
<dbReference type="EMBL" id="DS016986">
    <property type="protein sequence ID" value="KMU84728.1"/>
    <property type="molecule type" value="Genomic_DNA"/>
</dbReference>
<dbReference type="eggNOG" id="ENOG502SU3E">
    <property type="taxonomic scope" value="Eukaryota"/>
</dbReference>
<dbReference type="InterPro" id="IPR006913">
    <property type="entry name" value="CENP-V/GFA"/>
</dbReference>
<dbReference type="AlphaFoldDB" id="A0A0J8UC19"/>
<evidence type="ECO:0000256" key="5">
    <source>
        <dbReference type="SAM" id="MobiDB-lite"/>
    </source>
</evidence>
<name>A0A0J8UC19_COCIT</name>
<feature type="domain" description="CENP-V/GFA" evidence="6">
    <location>
        <begin position="86"/>
        <end position="208"/>
    </location>
</feature>
<evidence type="ECO:0000313" key="8">
    <source>
        <dbReference type="Proteomes" id="UP000054563"/>
    </source>
</evidence>
<keyword evidence="3" id="KW-0862">Zinc</keyword>
<dbReference type="Pfam" id="PF04828">
    <property type="entry name" value="GFA"/>
    <property type="match status" value="1"/>
</dbReference>
<dbReference type="STRING" id="396776.A0A0J8UC19"/>
<dbReference type="GO" id="GO:0046872">
    <property type="term" value="F:metal ion binding"/>
    <property type="evidence" value="ECO:0007669"/>
    <property type="project" value="UniProtKB-KW"/>
</dbReference>
<dbReference type="VEuPathDB" id="FungiDB:CIHG_02512"/>
<evidence type="ECO:0000259" key="6">
    <source>
        <dbReference type="PROSITE" id="PS51891"/>
    </source>
</evidence>
<dbReference type="OrthoDB" id="6329284at2759"/>